<comment type="subcellular location">
    <subcellularLocation>
        <location evidence="14">Endoplasmic reticulum membrane</location>
        <topology evidence="14">Multi-pass membrane protein</topology>
    </subcellularLocation>
    <subcellularLocation>
        <location evidence="1">Membrane</location>
        <topology evidence="1">Multi-pass membrane protein</topology>
    </subcellularLocation>
</comment>
<evidence type="ECO:0000256" key="6">
    <source>
        <dbReference type="ARBA" id="ARBA00022692"/>
    </source>
</evidence>
<dbReference type="STRING" id="6198.A0A074ZPI7"/>
<gene>
    <name evidence="15" type="ORF">T265_14247</name>
</gene>
<keyword evidence="10 14" id="KW-0472">Membrane</keyword>
<sequence>CSWSYLLYSFVTESCSSGNWLALSSNVEFLLRTFQTLALIEILHACLRLVKSSPVLTAVQLMSRVFVVWGIMLPLGELIYMYTAVVFLWKNGLYRFPMPNSFNVSFDYSWIIVLVMLSYIPGKSSY</sequence>
<dbReference type="RefSeq" id="XP_009171028.1">
    <property type="nucleotide sequence ID" value="XM_009172764.1"/>
</dbReference>
<evidence type="ECO:0000256" key="5">
    <source>
        <dbReference type="ARBA" id="ARBA00022516"/>
    </source>
</evidence>
<dbReference type="GeneID" id="20328413"/>
<keyword evidence="12 14" id="KW-0456">Lyase</keyword>
<dbReference type="CTD" id="20328413"/>
<organism evidence="15 16">
    <name type="scientific">Opisthorchis viverrini</name>
    <name type="common">Southeast Asian liver fluke</name>
    <dbReference type="NCBI Taxonomy" id="6198"/>
    <lineage>
        <taxon>Eukaryota</taxon>
        <taxon>Metazoa</taxon>
        <taxon>Spiralia</taxon>
        <taxon>Lophotrochozoa</taxon>
        <taxon>Platyhelminthes</taxon>
        <taxon>Trematoda</taxon>
        <taxon>Digenea</taxon>
        <taxon>Opisthorchiida</taxon>
        <taxon>Opisthorchiata</taxon>
        <taxon>Opisthorchiidae</taxon>
        <taxon>Opisthorchis</taxon>
    </lineage>
</organism>
<keyword evidence="8 14" id="KW-1133">Transmembrane helix</keyword>
<feature type="transmembrane region" description="Helical" evidence="14">
    <location>
        <begin position="62"/>
        <end position="89"/>
    </location>
</feature>
<evidence type="ECO:0000256" key="1">
    <source>
        <dbReference type="ARBA" id="ARBA00004141"/>
    </source>
</evidence>
<evidence type="ECO:0000313" key="15">
    <source>
        <dbReference type="EMBL" id="KER25230.1"/>
    </source>
</evidence>
<name>A0A074ZPI7_OPIVI</name>
<dbReference type="GO" id="GO:0005789">
    <property type="term" value="C:endoplasmic reticulum membrane"/>
    <property type="evidence" value="ECO:0007669"/>
    <property type="project" value="UniProtKB-SubCell"/>
</dbReference>
<evidence type="ECO:0000256" key="7">
    <source>
        <dbReference type="ARBA" id="ARBA00022832"/>
    </source>
</evidence>
<evidence type="ECO:0000256" key="14">
    <source>
        <dbReference type="RuleBase" id="RU363109"/>
    </source>
</evidence>
<feature type="transmembrane region" description="Helical" evidence="14">
    <location>
        <begin position="101"/>
        <end position="120"/>
    </location>
</feature>
<keyword evidence="9 14" id="KW-0443">Lipid metabolism</keyword>
<evidence type="ECO:0000256" key="13">
    <source>
        <dbReference type="ARBA" id="ARBA00036671"/>
    </source>
</evidence>
<keyword evidence="6 14" id="KW-0812">Transmembrane</keyword>
<feature type="non-terminal residue" evidence="15">
    <location>
        <position position="1"/>
    </location>
</feature>
<dbReference type="PANTHER" id="PTHR11035:SF3">
    <property type="entry name" value="VERY-LONG-CHAIN (3R)-3-HYDROXYACYL-COA DEHYDRATASE"/>
    <property type="match status" value="1"/>
</dbReference>
<evidence type="ECO:0000313" key="16">
    <source>
        <dbReference type="Proteomes" id="UP000054324"/>
    </source>
</evidence>
<evidence type="ECO:0000256" key="4">
    <source>
        <dbReference type="ARBA" id="ARBA00013122"/>
    </source>
</evidence>
<dbReference type="OrthoDB" id="46988at2759"/>
<comment type="catalytic activity">
    <reaction evidence="13 14">
        <text>a very-long-chain (3R)-3-hydroxyacyl-CoA = a very-long-chain (2E)-enoyl-CoA + H2O</text>
        <dbReference type="Rhea" id="RHEA:45812"/>
        <dbReference type="ChEBI" id="CHEBI:15377"/>
        <dbReference type="ChEBI" id="CHEBI:83728"/>
        <dbReference type="ChEBI" id="CHEBI:85440"/>
        <dbReference type="EC" id="4.2.1.134"/>
    </reaction>
</comment>
<dbReference type="EC" id="4.2.1.134" evidence="4 14"/>
<keyword evidence="16" id="KW-1185">Reference proteome</keyword>
<comment type="function">
    <text evidence="14">Catalyzes the third of the four reactions of the long-chain fatty acids elongation cycle. This endoplasmic reticulum-bound enzymatic process, allows the addition of two carbons to the chain of long- and very long-chain fatty acids/VLCFAs per cycle. This enzyme catalyzes the dehydration of the 3-hydroxyacyl-CoA intermediate into trans-2,3-enoyl-CoA, within each cycle of fatty acid elongation. Thereby, it participates to the production of VLCFAs of different chain lengths that are involved in multiple biological processes as precursors of membrane lipids and lipid mediators.</text>
</comment>
<dbReference type="UniPathway" id="UPA00094"/>
<keyword evidence="5 14" id="KW-0444">Lipid biosynthesis</keyword>
<dbReference type="PANTHER" id="PTHR11035">
    <property type="entry name" value="VERY-LONG-CHAIN (3R)-3-HYDROXYACYL-COA DEHYDRATASE"/>
    <property type="match status" value="1"/>
</dbReference>
<protein>
    <recommendedName>
        <fullName evidence="4 14">Very-long-chain (3R)-3-hydroxyacyl-CoA dehydratase</fullName>
        <ecNumber evidence="4 14">4.2.1.134</ecNumber>
    </recommendedName>
</protein>
<dbReference type="EMBL" id="KL596783">
    <property type="protein sequence ID" value="KER25230.1"/>
    <property type="molecule type" value="Genomic_DNA"/>
</dbReference>
<dbReference type="GO" id="GO:0042761">
    <property type="term" value="P:very long-chain fatty acid biosynthetic process"/>
    <property type="evidence" value="ECO:0007669"/>
    <property type="project" value="TreeGrafter"/>
</dbReference>
<evidence type="ECO:0000256" key="11">
    <source>
        <dbReference type="ARBA" id="ARBA00023160"/>
    </source>
</evidence>
<keyword evidence="7 14" id="KW-0276">Fatty acid metabolism</keyword>
<evidence type="ECO:0000256" key="10">
    <source>
        <dbReference type="ARBA" id="ARBA00023136"/>
    </source>
</evidence>
<comment type="caution">
    <text evidence="14">Lacks conserved residue(s) required for the propagation of feature annotation.</text>
</comment>
<dbReference type="Proteomes" id="UP000054324">
    <property type="component" value="Unassembled WGS sequence"/>
</dbReference>
<dbReference type="InterPro" id="IPR007482">
    <property type="entry name" value="Tyr_Pase-like_PTPLA"/>
</dbReference>
<evidence type="ECO:0000256" key="12">
    <source>
        <dbReference type="ARBA" id="ARBA00023239"/>
    </source>
</evidence>
<reference evidence="15 16" key="1">
    <citation type="submission" date="2013-11" db="EMBL/GenBank/DDBJ databases">
        <title>Opisthorchis viverrini - life in the bile duct.</title>
        <authorList>
            <person name="Young N.D."/>
            <person name="Nagarajan N."/>
            <person name="Lin S.J."/>
            <person name="Korhonen P.K."/>
            <person name="Jex A.R."/>
            <person name="Hall R.S."/>
            <person name="Safavi-Hemami H."/>
            <person name="Kaewkong W."/>
            <person name="Bertrand D."/>
            <person name="Gao S."/>
            <person name="Seet Q."/>
            <person name="Wongkham S."/>
            <person name="Teh B.T."/>
            <person name="Wongkham C."/>
            <person name="Intapan P.M."/>
            <person name="Maleewong W."/>
            <person name="Yang X."/>
            <person name="Hu M."/>
            <person name="Wang Z."/>
            <person name="Hofmann A."/>
            <person name="Sternberg P.W."/>
            <person name="Tan P."/>
            <person name="Wang J."/>
            <person name="Gasser R.B."/>
        </authorList>
    </citation>
    <scope>NUCLEOTIDE SEQUENCE [LARGE SCALE GENOMIC DNA]</scope>
</reference>
<comment type="pathway">
    <text evidence="2 14">Lipid metabolism; fatty acid biosynthesis.</text>
</comment>
<dbReference type="GO" id="GO:0030148">
    <property type="term" value="P:sphingolipid biosynthetic process"/>
    <property type="evidence" value="ECO:0007669"/>
    <property type="project" value="TreeGrafter"/>
</dbReference>
<evidence type="ECO:0000256" key="3">
    <source>
        <dbReference type="ARBA" id="ARBA00007811"/>
    </source>
</evidence>
<dbReference type="AlphaFoldDB" id="A0A074ZPI7"/>
<proteinExistence type="inferred from homology"/>
<dbReference type="GO" id="GO:0102158">
    <property type="term" value="F:very-long-chain (3R)-3-hydroxyacyl-CoA dehydratase activity"/>
    <property type="evidence" value="ECO:0007669"/>
    <property type="project" value="UniProtKB-EC"/>
</dbReference>
<keyword evidence="14" id="KW-0256">Endoplasmic reticulum</keyword>
<dbReference type="GO" id="GO:0030497">
    <property type="term" value="P:fatty acid elongation"/>
    <property type="evidence" value="ECO:0007669"/>
    <property type="project" value="TreeGrafter"/>
</dbReference>
<keyword evidence="11 14" id="KW-0275">Fatty acid biosynthesis</keyword>
<evidence type="ECO:0000256" key="2">
    <source>
        <dbReference type="ARBA" id="ARBA00005194"/>
    </source>
</evidence>
<evidence type="ECO:0000256" key="9">
    <source>
        <dbReference type="ARBA" id="ARBA00023098"/>
    </source>
</evidence>
<dbReference type="KEGG" id="ovi:T265_14247"/>
<accession>A0A074ZPI7</accession>
<comment type="similarity">
    <text evidence="3 14">Belongs to the very long-chain fatty acids dehydratase HACD family.</text>
</comment>
<dbReference type="Pfam" id="PF04387">
    <property type="entry name" value="PTPLA"/>
    <property type="match status" value="1"/>
</dbReference>
<evidence type="ECO:0000256" key="8">
    <source>
        <dbReference type="ARBA" id="ARBA00022989"/>
    </source>
</evidence>